<organism evidence="4 5">
    <name type="scientific">Triticum urartu</name>
    <name type="common">Red wild einkorn</name>
    <name type="synonym">Crithodium urartu</name>
    <dbReference type="NCBI Taxonomy" id="4572"/>
    <lineage>
        <taxon>Eukaryota</taxon>
        <taxon>Viridiplantae</taxon>
        <taxon>Streptophyta</taxon>
        <taxon>Embryophyta</taxon>
        <taxon>Tracheophyta</taxon>
        <taxon>Spermatophyta</taxon>
        <taxon>Magnoliopsida</taxon>
        <taxon>Liliopsida</taxon>
        <taxon>Poales</taxon>
        <taxon>Poaceae</taxon>
        <taxon>BOP clade</taxon>
        <taxon>Pooideae</taxon>
        <taxon>Triticodae</taxon>
        <taxon>Triticeae</taxon>
        <taxon>Triticinae</taxon>
        <taxon>Triticum</taxon>
    </lineage>
</organism>
<dbReference type="Pfam" id="PF00445">
    <property type="entry name" value="Ribonuclease_T2"/>
    <property type="match status" value="1"/>
</dbReference>
<evidence type="ECO:0000256" key="2">
    <source>
        <dbReference type="RuleBase" id="RU004328"/>
    </source>
</evidence>
<dbReference type="GO" id="GO:0003723">
    <property type="term" value="F:RNA binding"/>
    <property type="evidence" value="ECO:0007669"/>
    <property type="project" value="InterPro"/>
</dbReference>
<dbReference type="Proteomes" id="UP000015106">
    <property type="component" value="Chromosome 2"/>
</dbReference>
<dbReference type="InterPro" id="IPR001568">
    <property type="entry name" value="RNase_T2-like"/>
</dbReference>
<evidence type="ECO:0000256" key="3">
    <source>
        <dbReference type="SAM" id="SignalP"/>
    </source>
</evidence>
<dbReference type="AlphaFoldDB" id="A0A8R7TEJ1"/>
<proteinExistence type="inferred from homology"/>
<feature type="chain" id="PRO_5035833707" evidence="3">
    <location>
        <begin position="21"/>
        <end position="131"/>
    </location>
</feature>
<dbReference type="GO" id="GO:0006401">
    <property type="term" value="P:RNA catabolic process"/>
    <property type="evidence" value="ECO:0007669"/>
    <property type="project" value="TreeGrafter"/>
</dbReference>
<reference evidence="5" key="1">
    <citation type="journal article" date="2013" name="Nature">
        <title>Draft genome of the wheat A-genome progenitor Triticum urartu.</title>
        <authorList>
            <person name="Ling H.Q."/>
            <person name="Zhao S."/>
            <person name="Liu D."/>
            <person name="Wang J."/>
            <person name="Sun H."/>
            <person name="Zhang C."/>
            <person name="Fan H."/>
            <person name="Li D."/>
            <person name="Dong L."/>
            <person name="Tao Y."/>
            <person name="Gao C."/>
            <person name="Wu H."/>
            <person name="Li Y."/>
            <person name="Cui Y."/>
            <person name="Guo X."/>
            <person name="Zheng S."/>
            <person name="Wang B."/>
            <person name="Yu K."/>
            <person name="Liang Q."/>
            <person name="Yang W."/>
            <person name="Lou X."/>
            <person name="Chen J."/>
            <person name="Feng M."/>
            <person name="Jian J."/>
            <person name="Zhang X."/>
            <person name="Luo G."/>
            <person name="Jiang Y."/>
            <person name="Liu J."/>
            <person name="Wang Z."/>
            <person name="Sha Y."/>
            <person name="Zhang B."/>
            <person name="Wu H."/>
            <person name="Tang D."/>
            <person name="Shen Q."/>
            <person name="Xue P."/>
            <person name="Zou S."/>
            <person name="Wang X."/>
            <person name="Liu X."/>
            <person name="Wang F."/>
            <person name="Yang Y."/>
            <person name="An X."/>
            <person name="Dong Z."/>
            <person name="Zhang K."/>
            <person name="Zhang X."/>
            <person name="Luo M.C."/>
            <person name="Dvorak J."/>
            <person name="Tong Y."/>
            <person name="Wang J."/>
            <person name="Yang H."/>
            <person name="Li Z."/>
            <person name="Wang D."/>
            <person name="Zhang A."/>
            <person name="Wang J."/>
        </authorList>
    </citation>
    <scope>NUCLEOTIDE SEQUENCE</scope>
    <source>
        <strain evidence="5">cv. G1812</strain>
    </source>
</reference>
<sequence length="131" mass="14724">MRLHCCSLAVLLLPLLLASATDFDFFYHVQQWPGSFCDTTGGCCFPGNVKPAADFGIHGLWPNYAACRPAGDTNRTRCWPANALQISDLRSDMDRNWGTLSCRSNDSTAFWSHEWSRHGTCSNMDQHAYFL</sequence>
<dbReference type="EnsemblPlants" id="TuG1812G0200001651.01.T01">
    <property type="protein sequence ID" value="TuG1812G0200001651.01.T01"/>
    <property type="gene ID" value="TuG1812G0200001651.01"/>
</dbReference>
<evidence type="ECO:0000256" key="1">
    <source>
        <dbReference type="ARBA" id="ARBA00007469"/>
    </source>
</evidence>
<dbReference type="SUPFAM" id="SSF55895">
    <property type="entry name" value="Ribonuclease Rh-like"/>
    <property type="match status" value="1"/>
</dbReference>
<dbReference type="Gramene" id="TuG1812G0200001651.01.T01">
    <property type="protein sequence ID" value="TuG1812G0200001651.01.T01"/>
    <property type="gene ID" value="TuG1812G0200001651.01"/>
</dbReference>
<comment type="similarity">
    <text evidence="1 2">Belongs to the RNase T2 family.</text>
</comment>
<dbReference type="InterPro" id="IPR033130">
    <property type="entry name" value="RNase_T2_His_AS_2"/>
</dbReference>
<name>A0A8R7TEJ1_TRIUA</name>
<dbReference type="PANTHER" id="PTHR11240:SF78">
    <property type="entry name" value="GENOME ASSEMBLY, CHROMOSOME: II"/>
    <property type="match status" value="1"/>
</dbReference>
<dbReference type="InterPro" id="IPR036430">
    <property type="entry name" value="RNase_T2-like_sf"/>
</dbReference>
<evidence type="ECO:0000313" key="5">
    <source>
        <dbReference type="Proteomes" id="UP000015106"/>
    </source>
</evidence>
<dbReference type="PROSITE" id="PS00531">
    <property type="entry name" value="RNASE_T2_2"/>
    <property type="match status" value="1"/>
</dbReference>
<dbReference type="GO" id="GO:0033897">
    <property type="term" value="F:ribonuclease T2 activity"/>
    <property type="evidence" value="ECO:0007669"/>
    <property type="project" value="InterPro"/>
</dbReference>
<accession>A0A8R7TEJ1</accession>
<reference evidence="4" key="2">
    <citation type="submission" date="2018-03" db="EMBL/GenBank/DDBJ databases">
        <title>The Triticum urartu genome reveals the dynamic nature of wheat genome evolution.</title>
        <authorList>
            <person name="Ling H."/>
            <person name="Ma B."/>
            <person name="Shi X."/>
            <person name="Liu H."/>
            <person name="Dong L."/>
            <person name="Sun H."/>
            <person name="Cao Y."/>
            <person name="Gao Q."/>
            <person name="Zheng S."/>
            <person name="Li Y."/>
            <person name="Yu Y."/>
            <person name="Du H."/>
            <person name="Qi M."/>
            <person name="Li Y."/>
            <person name="Yu H."/>
            <person name="Cui Y."/>
            <person name="Wang N."/>
            <person name="Chen C."/>
            <person name="Wu H."/>
            <person name="Zhao Y."/>
            <person name="Zhang J."/>
            <person name="Li Y."/>
            <person name="Zhou W."/>
            <person name="Zhang B."/>
            <person name="Hu W."/>
            <person name="Eijk M."/>
            <person name="Tang J."/>
            <person name="Witsenboer H."/>
            <person name="Zhao S."/>
            <person name="Li Z."/>
            <person name="Zhang A."/>
            <person name="Wang D."/>
            <person name="Liang C."/>
        </authorList>
    </citation>
    <scope>NUCLEOTIDE SEQUENCE [LARGE SCALE GENOMIC DNA]</scope>
    <source>
        <strain evidence="4">cv. G1812</strain>
    </source>
</reference>
<dbReference type="Gene3D" id="3.90.730.10">
    <property type="entry name" value="Ribonuclease T2-like"/>
    <property type="match status" value="1"/>
</dbReference>
<feature type="signal peptide" evidence="3">
    <location>
        <begin position="1"/>
        <end position="20"/>
    </location>
</feature>
<dbReference type="PROSITE" id="PS00530">
    <property type="entry name" value="RNASE_T2_1"/>
    <property type="match status" value="1"/>
</dbReference>
<dbReference type="PANTHER" id="PTHR11240">
    <property type="entry name" value="RIBONUCLEASE T2"/>
    <property type="match status" value="1"/>
</dbReference>
<keyword evidence="3" id="KW-0732">Signal</keyword>
<protein>
    <submittedName>
        <fullName evidence="4">Uncharacterized protein</fullName>
    </submittedName>
</protein>
<reference evidence="4" key="3">
    <citation type="submission" date="2022-06" db="UniProtKB">
        <authorList>
            <consortium name="EnsemblPlants"/>
        </authorList>
    </citation>
    <scope>IDENTIFICATION</scope>
</reference>
<dbReference type="GO" id="GO:0005576">
    <property type="term" value="C:extracellular region"/>
    <property type="evidence" value="ECO:0007669"/>
    <property type="project" value="TreeGrafter"/>
</dbReference>
<evidence type="ECO:0000313" key="4">
    <source>
        <dbReference type="EnsemblPlants" id="TuG1812G0200001651.01.T01"/>
    </source>
</evidence>
<dbReference type="InterPro" id="IPR018188">
    <property type="entry name" value="RNase_T2_His_AS_1"/>
</dbReference>
<keyword evidence="5" id="KW-1185">Reference proteome</keyword>